<dbReference type="Proteomes" id="UP000052167">
    <property type="component" value="Unassembled WGS sequence"/>
</dbReference>
<organism evidence="2 3">
    <name type="scientific">Pseudorhizobium pelagicum</name>
    <dbReference type="NCBI Taxonomy" id="1509405"/>
    <lineage>
        <taxon>Bacteria</taxon>
        <taxon>Pseudomonadati</taxon>
        <taxon>Pseudomonadota</taxon>
        <taxon>Alphaproteobacteria</taxon>
        <taxon>Hyphomicrobiales</taxon>
        <taxon>Rhizobiaceae</taxon>
        <taxon>Rhizobium/Agrobacterium group</taxon>
        <taxon>Pseudorhizobium</taxon>
    </lineage>
</organism>
<feature type="compositionally biased region" description="Low complexity" evidence="1">
    <location>
        <begin position="202"/>
        <end position="220"/>
    </location>
</feature>
<feature type="region of interest" description="Disordered" evidence="1">
    <location>
        <begin position="197"/>
        <end position="231"/>
    </location>
</feature>
<gene>
    <name evidence="2" type="ORF">GV68_08720</name>
</gene>
<protein>
    <recommendedName>
        <fullName evidence="4">DUF669 domain-containing protein</fullName>
    </recommendedName>
</protein>
<keyword evidence="3" id="KW-1185">Reference proteome</keyword>
<sequence length="231" mass="25315">MKLTVSKKQDAIKDTGDGGLINASGIYDVNLNYVQLAESKGGALQINFNVTNNGMEQTIWGPYLTSKAGDVNEITQNLLNRLCIIAGMEDGQEIETETVENPVGKDQKMMEMEVIPELSDVPVKIRIQMEYSLYNDEIQERKVVKAFYREDGATAAEAESGENIGRRLALDEEKYASNVTYKDGLTEEDVNAWKAERANARSAAKGSDSAPKASKGAAAKTKAKRPLFGQK</sequence>
<comment type="caution">
    <text evidence="2">The sequence shown here is derived from an EMBL/GenBank/DDBJ whole genome shotgun (WGS) entry which is preliminary data.</text>
</comment>
<evidence type="ECO:0000313" key="2">
    <source>
        <dbReference type="EMBL" id="KEQ05602.1"/>
    </source>
</evidence>
<accession>A0A922NZ81</accession>
<dbReference type="RefSeq" id="WP_037189799.1">
    <property type="nucleotide sequence ID" value="NZ_JOKJ01000019.1"/>
</dbReference>
<dbReference type="EMBL" id="JOKJ01000019">
    <property type="protein sequence ID" value="KEQ05602.1"/>
    <property type="molecule type" value="Genomic_DNA"/>
</dbReference>
<evidence type="ECO:0000256" key="1">
    <source>
        <dbReference type="SAM" id="MobiDB-lite"/>
    </source>
</evidence>
<proteinExistence type="predicted"/>
<dbReference type="AlphaFoldDB" id="A0A922NZ81"/>
<evidence type="ECO:0000313" key="3">
    <source>
        <dbReference type="Proteomes" id="UP000052167"/>
    </source>
</evidence>
<evidence type="ECO:0008006" key="4">
    <source>
        <dbReference type="Google" id="ProtNLM"/>
    </source>
</evidence>
<reference evidence="2 3" key="1">
    <citation type="submission" date="2014-06" db="EMBL/GenBank/DDBJ databases">
        <title>Rhizobium pelagicum/R2-400B4.</title>
        <authorList>
            <person name="Kimes N.E."/>
            <person name="Lopez-Perez M."/>
        </authorList>
    </citation>
    <scope>NUCLEOTIDE SEQUENCE [LARGE SCALE GENOMIC DNA]</scope>
    <source>
        <strain evidence="2 3">R2-400B4</strain>
    </source>
</reference>
<name>A0A922NZ81_9HYPH</name>